<gene>
    <name evidence="2" type="ORF">Cch02nite_38310</name>
</gene>
<dbReference type="Proteomes" id="UP000619293">
    <property type="component" value="Unassembled WGS sequence"/>
</dbReference>
<dbReference type="InterPro" id="IPR025351">
    <property type="entry name" value="Pvc16_N"/>
</dbReference>
<evidence type="ECO:0000259" key="1">
    <source>
        <dbReference type="Pfam" id="PF14065"/>
    </source>
</evidence>
<dbReference type="Pfam" id="PF14065">
    <property type="entry name" value="Pvc16_N"/>
    <property type="match status" value="1"/>
</dbReference>
<sequence length="415" mass="43906">MSNVLSIAAVTSTLRFLLTRALTCELPGPVGGAKVTTLRPDRLHDSTDTENGSAGINIYLYQIGDNHAHGRRDLPTRRADGSLAARPCATLDLHYLITCYGDDAKLESQRLLARTVTELARTPVLAAKLVRRALRAYGTAGSDLEFLADADLADAPEPVKLSPALLSLEELSKLWSVYFQASYLLSVAYVASVVVLEAPDMPSVALPVRHRELDVRSSPGPRLLSAEAADGTGRTLRLRGIDLHATRTVAQVGPARLAAEPAEQGTLVVAVEGHVPAGAHTVQVLHLDAPLPHRPEPVAAASNTVAALIRPHLRAVEVVDEDVRLRLSPPLWAGQQASVQLSCIAGACADRADQLLVLPLDAPEPGAAPRDVVNIARSAVPDGTWLVQVQVDGVVSVPQTVDGVYAAPALTLPPP</sequence>
<reference evidence="2 3" key="1">
    <citation type="submission" date="2021-01" db="EMBL/GenBank/DDBJ databases">
        <title>Whole genome shotgun sequence of Catellatospora chokoriensis NBRC 107358.</title>
        <authorList>
            <person name="Komaki H."/>
            <person name="Tamura T."/>
        </authorList>
    </citation>
    <scope>NUCLEOTIDE SEQUENCE [LARGE SCALE GENOMIC DNA]</scope>
    <source>
        <strain evidence="2 3">NBRC 107358</strain>
    </source>
</reference>
<comment type="caution">
    <text evidence="2">The sequence shown here is derived from an EMBL/GenBank/DDBJ whole genome shotgun (WGS) entry which is preliminary data.</text>
</comment>
<dbReference type="AlphaFoldDB" id="A0A8J3NRP1"/>
<evidence type="ECO:0000313" key="2">
    <source>
        <dbReference type="EMBL" id="GIF90387.1"/>
    </source>
</evidence>
<protein>
    <recommendedName>
        <fullName evidence="1">Pvc16 N-terminal domain-containing protein</fullName>
    </recommendedName>
</protein>
<name>A0A8J3NRP1_9ACTN</name>
<keyword evidence="3" id="KW-1185">Reference proteome</keyword>
<evidence type="ECO:0000313" key="3">
    <source>
        <dbReference type="Proteomes" id="UP000619293"/>
    </source>
</evidence>
<proteinExistence type="predicted"/>
<feature type="domain" description="Pvc16 N-terminal" evidence="1">
    <location>
        <begin position="9"/>
        <end position="209"/>
    </location>
</feature>
<organism evidence="2 3">
    <name type="scientific">Catellatospora chokoriensis</name>
    <dbReference type="NCBI Taxonomy" id="310353"/>
    <lineage>
        <taxon>Bacteria</taxon>
        <taxon>Bacillati</taxon>
        <taxon>Actinomycetota</taxon>
        <taxon>Actinomycetes</taxon>
        <taxon>Micromonosporales</taxon>
        <taxon>Micromonosporaceae</taxon>
        <taxon>Catellatospora</taxon>
    </lineage>
</organism>
<dbReference type="RefSeq" id="WP_191842805.1">
    <property type="nucleotide sequence ID" value="NZ_BAAALB010000028.1"/>
</dbReference>
<accession>A0A8J3NRP1</accession>
<dbReference type="EMBL" id="BONG01000022">
    <property type="protein sequence ID" value="GIF90387.1"/>
    <property type="molecule type" value="Genomic_DNA"/>
</dbReference>